<protein>
    <submittedName>
        <fullName evidence="1">Uncharacterized protein</fullName>
    </submittedName>
</protein>
<organism evidence="1 2">
    <name type="scientific">Hymenobacter defluvii</name>
    <dbReference type="NCBI Taxonomy" id="2054411"/>
    <lineage>
        <taxon>Bacteria</taxon>
        <taxon>Pseudomonadati</taxon>
        <taxon>Bacteroidota</taxon>
        <taxon>Cytophagia</taxon>
        <taxon>Cytophagales</taxon>
        <taxon>Hymenobacteraceae</taxon>
        <taxon>Hymenobacter</taxon>
    </lineage>
</organism>
<keyword evidence="2" id="KW-1185">Reference proteome</keyword>
<comment type="caution">
    <text evidence="1">The sequence shown here is derived from an EMBL/GenBank/DDBJ whole genome shotgun (WGS) entry which is preliminary data.</text>
</comment>
<proteinExistence type="predicted"/>
<sequence>MKHNPFTRRAQGSSTAIPMPVAPAQYLEPGLPFVGELLWPTRRHAELNRLVCYTISSDCMAPYFPAGTTIALQPVRRAAQLIIGRVYLWQIVSPSFTNVVLGRLSERRHGLLRLRQEADPIGHPSACCPLWWSQPGFALYCVTHYVSLPTDPAPVVPLAPVPADSPVDERRERLLFQGNIEVTLRQSFAPDFTAMVTPWATKLIWQIIRASSRQELQAAEAKVDAIIGRYLLAQVKELLQKGGPQR</sequence>
<reference evidence="1 2" key="1">
    <citation type="submission" date="2021-03" db="EMBL/GenBank/DDBJ databases">
        <authorList>
            <person name="Kim M.K."/>
        </authorList>
    </citation>
    <scope>NUCLEOTIDE SEQUENCE [LARGE SCALE GENOMIC DNA]</scope>
    <source>
        <strain evidence="1 2">BT507</strain>
    </source>
</reference>
<accession>A0ABS3THT6</accession>
<gene>
    <name evidence="1" type="ORF">J4D97_21290</name>
</gene>
<evidence type="ECO:0000313" key="1">
    <source>
        <dbReference type="EMBL" id="MBO3273198.1"/>
    </source>
</evidence>
<name>A0ABS3THT6_9BACT</name>
<dbReference type="RefSeq" id="WP_208309341.1">
    <property type="nucleotide sequence ID" value="NZ_JAGETX010000027.1"/>
</dbReference>
<evidence type="ECO:0000313" key="2">
    <source>
        <dbReference type="Proteomes" id="UP000670527"/>
    </source>
</evidence>
<dbReference type="EMBL" id="JAGETX010000027">
    <property type="protein sequence ID" value="MBO3273198.1"/>
    <property type="molecule type" value="Genomic_DNA"/>
</dbReference>
<dbReference type="Proteomes" id="UP000670527">
    <property type="component" value="Unassembled WGS sequence"/>
</dbReference>